<feature type="compositionally biased region" description="Low complexity" evidence="1">
    <location>
        <begin position="152"/>
        <end position="167"/>
    </location>
</feature>
<dbReference type="OrthoDB" id="10038993at2759"/>
<name>A0A2J7R8S3_9NEOP</name>
<gene>
    <name evidence="2" type="ORF">B7P43_G00499</name>
</gene>
<feature type="non-terminal residue" evidence="2">
    <location>
        <position position="278"/>
    </location>
</feature>
<keyword evidence="3" id="KW-1185">Reference proteome</keyword>
<evidence type="ECO:0000256" key="1">
    <source>
        <dbReference type="SAM" id="MobiDB-lite"/>
    </source>
</evidence>
<proteinExistence type="predicted"/>
<organism evidence="2 3">
    <name type="scientific">Cryptotermes secundus</name>
    <dbReference type="NCBI Taxonomy" id="105785"/>
    <lineage>
        <taxon>Eukaryota</taxon>
        <taxon>Metazoa</taxon>
        <taxon>Ecdysozoa</taxon>
        <taxon>Arthropoda</taxon>
        <taxon>Hexapoda</taxon>
        <taxon>Insecta</taxon>
        <taxon>Pterygota</taxon>
        <taxon>Neoptera</taxon>
        <taxon>Polyneoptera</taxon>
        <taxon>Dictyoptera</taxon>
        <taxon>Blattodea</taxon>
        <taxon>Blattoidea</taxon>
        <taxon>Termitoidae</taxon>
        <taxon>Kalotermitidae</taxon>
        <taxon>Cryptotermitinae</taxon>
        <taxon>Cryptotermes</taxon>
    </lineage>
</organism>
<dbReference type="EMBL" id="NEVH01006721">
    <property type="protein sequence ID" value="PNF37226.1"/>
    <property type="molecule type" value="Genomic_DNA"/>
</dbReference>
<sequence length="278" mass="29904">MSTPTPSSVASNAVLWESWSQCRSSSATSSTPPSHSHHQSQPSQQLSNQNSLELDEGFGILTSDHISPVGSQSWPQPHHLSQTSLQLSKQSSFELDESLGILTPDQMIDFAVCVDRSTVGRTPSFEDMGIFLLGDGKGDDVEDFLRDRLPSESDGPSSSNYPSSEFPQLPDDAVDSILETAENVASTDHLLLPKAEGVLSNDATTPSQRQSTLNAVFCASEDLSDNVCPAVSKSSDGDFRVGQDISDRTLSPEDLPMDAPFQEVMGEILQKAEVTSES</sequence>
<feature type="compositionally biased region" description="Basic and acidic residues" evidence="1">
    <location>
        <begin position="235"/>
        <end position="251"/>
    </location>
</feature>
<feature type="region of interest" description="Disordered" evidence="1">
    <location>
        <begin position="65"/>
        <end position="85"/>
    </location>
</feature>
<dbReference type="AlphaFoldDB" id="A0A2J7R8S3"/>
<dbReference type="Proteomes" id="UP000235965">
    <property type="component" value="Unassembled WGS sequence"/>
</dbReference>
<evidence type="ECO:0000313" key="2">
    <source>
        <dbReference type="EMBL" id="PNF37226.1"/>
    </source>
</evidence>
<comment type="caution">
    <text evidence="2">The sequence shown here is derived from an EMBL/GenBank/DDBJ whole genome shotgun (WGS) entry which is preliminary data.</text>
</comment>
<reference evidence="2 3" key="1">
    <citation type="submission" date="2017-12" db="EMBL/GenBank/DDBJ databases">
        <title>Hemimetabolous genomes reveal molecular basis of termite eusociality.</title>
        <authorList>
            <person name="Harrison M.C."/>
            <person name="Jongepier E."/>
            <person name="Robertson H.M."/>
            <person name="Arning N."/>
            <person name="Bitard-Feildel T."/>
            <person name="Chao H."/>
            <person name="Childers C.P."/>
            <person name="Dinh H."/>
            <person name="Doddapaneni H."/>
            <person name="Dugan S."/>
            <person name="Gowin J."/>
            <person name="Greiner C."/>
            <person name="Han Y."/>
            <person name="Hu H."/>
            <person name="Hughes D.S.T."/>
            <person name="Huylmans A.-K."/>
            <person name="Kemena C."/>
            <person name="Kremer L.P.M."/>
            <person name="Lee S.L."/>
            <person name="Lopez-Ezquerra A."/>
            <person name="Mallet L."/>
            <person name="Monroy-Kuhn J.M."/>
            <person name="Moser A."/>
            <person name="Murali S.C."/>
            <person name="Muzny D.M."/>
            <person name="Otani S."/>
            <person name="Piulachs M.-D."/>
            <person name="Poelchau M."/>
            <person name="Qu J."/>
            <person name="Schaub F."/>
            <person name="Wada-Katsumata A."/>
            <person name="Worley K.C."/>
            <person name="Xie Q."/>
            <person name="Ylla G."/>
            <person name="Poulsen M."/>
            <person name="Gibbs R.A."/>
            <person name="Schal C."/>
            <person name="Richards S."/>
            <person name="Belles X."/>
            <person name="Korb J."/>
            <person name="Bornberg-Bauer E."/>
        </authorList>
    </citation>
    <scope>NUCLEOTIDE SEQUENCE [LARGE SCALE GENOMIC DNA]</scope>
    <source>
        <tissue evidence="2">Whole body</tissue>
    </source>
</reference>
<evidence type="ECO:0000313" key="3">
    <source>
        <dbReference type="Proteomes" id="UP000235965"/>
    </source>
</evidence>
<protein>
    <submittedName>
        <fullName evidence="2">Uncharacterized protein</fullName>
    </submittedName>
</protein>
<accession>A0A2J7R8S3</accession>
<feature type="region of interest" description="Disordered" evidence="1">
    <location>
        <begin position="233"/>
        <end position="257"/>
    </location>
</feature>
<feature type="region of interest" description="Disordered" evidence="1">
    <location>
        <begin position="146"/>
        <end position="170"/>
    </location>
</feature>
<feature type="region of interest" description="Disordered" evidence="1">
    <location>
        <begin position="24"/>
        <end position="49"/>
    </location>
</feature>